<evidence type="ECO:0000256" key="2">
    <source>
        <dbReference type="SAM" id="Phobius"/>
    </source>
</evidence>
<dbReference type="Proteomes" id="UP001195769">
    <property type="component" value="Unassembled WGS sequence"/>
</dbReference>
<proteinExistence type="predicted"/>
<keyword evidence="2" id="KW-1133">Transmembrane helix</keyword>
<dbReference type="AlphaFoldDB" id="A0AAD4E9D3"/>
<dbReference type="RefSeq" id="XP_041226329.1">
    <property type="nucleotide sequence ID" value="XM_041364269.1"/>
</dbReference>
<organism evidence="3 4">
    <name type="scientific">Suillus fuscotomentosus</name>
    <dbReference type="NCBI Taxonomy" id="1912939"/>
    <lineage>
        <taxon>Eukaryota</taxon>
        <taxon>Fungi</taxon>
        <taxon>Dikarya</taxon>
        <taxon>Basidiomycota</taxon>
        <taxon>Agaricomycotina</taxon>
        <taxon>Agaricomycetes</taxon>
        <taxon>Agaricomycetidae</taxon>
        <taxon>Boletales</taxon>
        <taxon>Suillineae</taxon>
        <taxon>Suillaceae</taxon>
        <taxon>Suillus</taxon>
    </lineage>
</organism>
<name>A0AAD4E9D3_9AGAM</name>
<keyword evidence="4" id="KW-1185">Reference proteome</keyword>
<feature type="compositionally biased region" description="Polar residues" evidence="1">
    <location>
        <begin position="103"/>
        <end position="114"/>
    </location>
</feature>
<dbReference type="GeneID" id="64658567"/>
<accession>A0AAD4E9D3</accession>
<comment type="caution">
    <text evidence="3">The sequence shown here is derived from an EMBL/GenBank/DDBJ whole genome shotgun (WGS) entry which is preliminary data.</text>
</comment>
<reference evidence="3" key="1">
    <citation type="journal article" date="2020" name="New Phytol.">
        <title>Comparative genomics reveals dynamic genome evolution in host specialist ectomycorrhizal fungi.</title>
        <authorList>
            <person name="Lofgren L.A."/>
            <person name="Nguyen N.H."/>
            <person name="Vilgalys R."/>
            <person name="Ruytinx J."/>
            <person name="Liao H.L."/>
            <person name="Branco S."/>
            <person name="Kuo A."/>
            <person name="LaButti K."/>
            <person name="Lipzen A."/>
            <person name="Andreopoulos W."/>
            <person name="Pangilinan J."/>
            <person name="Riley R."/>
            <person name="Hundley H."/>
            <person name="Na H."/>
            <person name="Barry K."/>
            <person name="Grigoriev I.V."/>
            <person name="Stajich J.E."/>
            <person name="Kennedy P.G."/>
        </authorList>
    </citation>
    <scope>NUCLEOTIDE SEQUENCE</scope>
    <source>
        <strain evidence="3">FC203</strain>
    </source>
</reference>
<feature type="region of interest" description="Disordered" evidence="1">
    <location>
        <begin position="103"/>
        <end position="137"/>
    </location>
</feature>
<sequence>MGSRNIKQIDIPYDPLPLTQDAPRDSVYSDLPSPHASGFDTPPVEMSYFSDTPPPGAAQPRFLGAALYDDPSNGYRDSFASQNTQNTFRTAPSVVTSSVYALNNDTPQTEQSATYHDDPNDPEYNSGSGQGGNLNSPRYLAEKRSAYAIPRVKSKRGLIIAGSILAAAIVLVAIVVPIYFVVIKPKSSSSNNSSGSPSSPTSTSTSSSGQPASDVVTGGNGSTITMEDGTTFTYLNPFGASIWVVGLLRNP</sequence>
<protein>
    <submittedName>
        <fullName evidence="3">Uncharacterized protein</fullName>
    </submittedName>
</protein>
<keyword evidence="2" id="KW-0472">Membrane</keyword>
<feature type="transmembrane region" description="Helical" evidence="2">
    <location>
        <begin position="158"/>
        <end position="182"/>
    </location>
</feature>
<evidence type="ECO:0000313" key="4">
    <source>
        <dbReference type="Proteomes" id="UP001195769"/>
    </source>
</evidence>
<feature type="compositionally biased region" description="Low complexity" evidence="1">
    <location>
        <begin position="187"/>
        <end position="209"/>
    </location>
</feature>
<feature type="region of interest" description="Disordered" evidence="1">
    <location>
        <begin position="1"/>
        <end position="59"/>
    </location>
</feature>
<gene>
    <name evidence="3" type="ORF">F5891DRAFT_1128344</name>
</gene>
<dbReference type="EMBL" id="JABBWK010000025">
    <property type="protein sequence ID" value="KAG1900753.1"/>
    <property type="molecule type" value="Genomic_DNA"/>
</dbReference>
<evidence type="ECO:0000313" key="3">
    <source>
        <dbReference type="EMBL" id="KAG1900753.1"/>
    </source>
</evidence>
<evidence type="ECO:0000256" key="1">
    <source>
        <dbReference type="SAM" id="MobiDB-lite"/>
    </source>
</evidence>
<keyword evidence="2" id="KW-0812">Transmembrane</keyword>
<feature type="region of interest" description="Disordered" evidence="1">
    <location>
        <begin position="187"/>
        <end position="222"/>
    </location>
</feature>